<dbReference type="RefSeq" id="WP_344596099.1">
    <property type="nucleotide sequence ID" value="NZ_BAAARW010000036.1"/>
</dbReference>
<dbReference type="InterPro" id="IPR001867">
    <property type="entry name" value="OmpR/PhoB-type_DNA-bd"/>
</dbReference>
<evidence type="ECO:0000256" key="3">
    <source>
        <dbReference type="PROSITE-ProRule" id="PRU01091"/>
    </source>
</evidence>
<dbReference type="Gene3D" id="1.25.40.10">
    <property type="entry name" value="Tetratricopeptide repeat domain"/>
    <property type="match status" value="2"/>
</dbReference>
<dbReference type="InterPro" id="IPR036388">
    <property type="entry name" value="WH-like_DNA-bd_sf"/>
</dbReference>
<proteinExistence type="inferred from homology"/>
<comment type="similarity">
    <text evidence="1">Belongs to the AfsR/DnrI/RedD regulatory family.</text>
</comment>
<gene>
    <name evidence="5" type="ORF">GCM10010191_78050</name>
</gene>
<name>A0ABN3K7T7_9ACTN</name>
<dbReference type="Pfam" id="PF03704">
    <property type="entry name" value="BTAD"/>
    <property type="match status" value="1"/>
</dbReference>
<reference evidence="5 6" key="1">
    <citation type="journal article" date="2019" name="Int. J. Syst. Evol. Microbiol.">
        <title>The Global Catalogue of Microorganisms (GCM) 10K type strain sequencing project: providing services to taxonomists for standard genome sequencing and annotation.</title>
        <authorList>
            <consortium name="The Broad Institute Genomics Platform"/>
            <consortium name="The Broad Institute Genome Sequencing Center for Infectious Disease"/>
            <person name="Wu L."/>
            <person name="Ma J."/>
        </authorList>
    </citation>
    <scope>NUCLEOTIDE SEQUENCE [LARGE SCALE GENOMIC DNA]</scope>
    <source>
        <strain evidence="5 6">JCM 3325</strain>
    </source>
</reference>
<evidence type="ECO:0000259" key="4">
    <source>
        <dbReference type="PROSITE" id="PS51755"/>
    </source>
</evidence>
<dbReference type="Proteomes" id="UP001501231">
    <property type="component" value="Unassembled WGS sequence"/>
</dbReference>
<evidence type="ECO:0000313" key="6">
    <source>
        <dbReference type="Proteomes" id="UP001501231"/>
    </source>
</evidence>
<dbReference type="InterPro" id="IPR016032">
    <property type="entry name" value="Sig_transdc_resp-reg_C-effctor"/>
</dbReference>
<dbReference type="PANTHER" id="PTHR47691:SF3">
    <property type="entry name" value="HTH-TYPE TRANSCRIPTIONAL REGULATOR RV0890C-RELATED"/>
    <property type="match status" value="1"/>
</dbReference>
<feature type="DNA-binding region" description="OmpR/PhoB-type" evidence="3">
    <location>
        <begin position="1"/>
        <end position="91"/>
    </location>
</feature>
<dbReference type="SMART" id="SM00862">
    <property type="entry name" value="Trans_reg_C"/>
    <property type="match status" value="1"/>
</dbReference>
<dbReference type="SUPFAM" id="SSF46894">
    <property type="entry name" value="C-terminal effector domain of the bipartite response regulators"/>
    <property type="match status" value="1"/>
</dbReference>
<dbReference type="InterPro" id="IPR058852">
    <property type="entry name" value="HTH_77"/>
</dbReference>
<dbReference type="CDD" id="cd15831">
    <property type="entry name" value="BTAD"/>
    <property type="match status" value="1"/>
</dbReference>
<dbReference type="EMBL" id="BAAARW010000036">
    <property type="protein sequence ID" value="GAA2448980.1"/>
    <property type="molecule type" value="Genomic_DNA"/>
</dbReference>
<evidence type="ECO:0000256" key="1">
    <source>
        <dbReference type="ARBA" id="ARBA00005820"/>
    </source>
</evidence>
<dbReference type="Pfam" id="PF25872">
    <property type="entry name" value="HTH_77"/>
    <property type="match status" value="1"/>
</dbReference>
<comment type="caution">
    <text evidence="5">The sequence shown here is derived from an EMBL/GenBank/DDBJ whole genome shotgun (WGS) entry which is preliminary data.</text>
</comment>
<dbReference type="InterPro" id="IPR027417">
    <property type="entry name" value="P-loop_NTPase"/>
</dbReference>
<dbReference type="PANTHER" id="PTHR47691">
    <property type="entry name" value="REGULATOR-RELATED"/>
    <property type="match status" value="1"/>
</dbReference>
<organism evidence="5 6">
    <name type="scientific">Actinomadura vinacea</name>
    <dbReference type="NCBI Taxonomy" id="115336"/>
    <lineage>
        <taxon>Bacteria</taxon>
        <taxon>Bacillati</taxon>
        <taxon>Actinomycetota</taxon>
        <taxon>Actinomycetes</taxon>
        <taxon>Streptosporangiales</taxon>
        <taxon>Thermomonosporaceae</taxon>
        <taxon>Actinomadura</taxon>
    </lineage>
</organism>
<accession>A0ABN3K7T7</accession>
<dbReference type="InterPro" id="IPR005158">
    <property type="entry name" value="BTAD"/>
</dbReference>
<dbReference type="PROSITE" id="PS51755">
    <property type="entry name" value="OMPR_PHOB"/>
    <property type="match status" value="1"/>
</dbReference>
<feature type="domain" description="OmpR/PhoB-type" evidence="4">
    <location>
        <begin position="1"/>
        <end position="91"/>
    </location>
</feature>
<protein>
    <submittedName>
        <fullName evidence="5">BTAD domain-containing putative transcriptional regulator</fullName>
    </submittedName>
</protein>
<dbReference type="SMART" id="SM01043">
    <property type="entry name" value="BTAD"/>
    <property type="match status" value="1"/>
</dbReference>
<dbReference type="PRINTS" id="PR00364">
    <property type="entry name" value="DISEASERSIST"/>
</dbReference>
<dbReference type="InterPro" id="IPR011990">
    <property type="entry name" value="TPR-like_helical_dom_sf"/>
</dbReference>
<keyword evidence="6" id="KW-1185">Reference proteome</keyword>
<keyword evidence="2 3" id="KW-0238">DNA-binding</keyword>
<dbReference type="SUPFAM" id="SSF48452">
    <property type="entry name" value="TPR-like"/>
    <property type="match status" value="2"/>
</dbReference>
<sequence length="1069" mass="114498">MRIGILGPLEVRDGAGRPVEIGGPRLRALLVRLALDAGRWVTVARLLDDLWDGAPPAGGGGNALQALVSRLRAAAGRDLVEHGPAGYRLRLDPADVDAVAFERAVLAARTVDAPGARAEALRRALKLWRGAAFDGFADAPFASGGAARLEKLRVAAVEDRVEAELAAGADAAPLVPELEALAAAHPLRERTRALLMRALYAAGRQADALRVYEEIRRELADGLGVDPSPELASAHLAILRQDTGAAPRPAAGRRRTNLPAQFTSFVGREEESARLEKLLRESRLVTLTGPGGAGKTRLAAEAVAGAVDELPDGVWFVPLAPVTDNGDGADAAQAALTALEIPEPVRPAETRSVARPLDRLADALATRRMLLVLDNCEHLLDAAALVAGRVLAAAPGVRILATSREPLGITGESLCPVPSLPLPPPDAGAAEVPEYDSVRLFADRAAAVRPGFAVDEATAPRAVEICRALDGIPLAIELAAARLRSLTPDQVAARLGDRFRLLTAGSRTALPRHRTLRAVVDWSWELLDGTERAVLRRLSVFAGGATPEAAARVCGLDLPGAPDDLEVIDVVAALVDKSLVMAEGTGEVRYRLLETIRVYAAERLGEAGEADRVGAEHAAFFLELAERAEPELRRADQLVWSDRLAAERGNWQAAIRHAVRTGDVRTGLRFFRALMWFWMMRDQETEAGVWATAVLDTAGDAAPPGLEEAYAMCTATVLLTAQMRRDSGPTLASLRETIETLLRLMPDDPRHPALILARPGMKIFSGDTAGAAQGFETLRDHPDPWVRAISHGLIAHLAMNDGDFARAVDDCHACYDGFLALGDRWGMVMGLSGLMQLAMARDEPEDAVRYGEQAHAFTVEGVSPEQGASMLIALARARARTGDLDRARADLERGIREAERIGEYANAAQGYFELAEFARRDGDLDAAWTLLERVLEMIEPRRGRPDFVQTAARASGLRACLAEQHGDLDEAARRHAEAFREIADSVLFDNHTLAGLVTGRAALEAARGDHARAAELLGTARGLRGYDDPSDFDTGRTRTAALAVLGEEAFTAAFARGRHTTRDEALAID</sequence>
<evidence type="ECO:0000256" key="2">
    <source>
        <dbReference type="ARBA" id="ARBA00023125"/>
    </source>
</evidence>
<dbReference type="SUPFAM" id="SSF52540">
    <property type="entry name" value="P-loop containing nucleoside triphosphate hydrolases"/>
    <property type="match status" value="1"/>
</dbReference>
<evidence type="ECO:0000313" key="5">
    <source>
        <dbReference type="EMBL" id="GAA2448980.1"/>
    </source>
</evidence>
<dbReference type="Gene3D" id="3.40.50.300">
    <property type="entry name" value="P-loop containing nucleotide triphosphate hydrolases"/>
    <property type="match status" value="1"/>
</dbReference>
<dbReference type="Gene3D" id="1.10.10.10">
    <property type="entry name" value="Winged helix-like DNA-binding domain superfamily/Winged helix DNA-binding domain"/>
    <property type="match status" value="1"/>
</dbReference>